<name>A0A9Q1FWH3_SYNKA</name>
<organism evidence="2 3">
    <name type="scientific">Synaphobranchus kaupii</name>
    <name type="common">Kaup's arrowtooth eel</name>
    <dbReference type="NCBI Taxonomy" id="118154"/>
    <lineage>
        <taxon>Eukaryota</taxon>
        <taxon>Metazoa</taxon>
        <taxon>Chordata</taxon>
        <taxon>Craniata</taxon>
        <taxon>Vertebrata</taxon>
        <taxon>Euteleostomi</taxon>
        <taxon>Actinopterygii</taxon>
        <taxon>Neopterygii</taxon>
        <taxon>Teleostei</taxon>
        <taxon>Anguilliformes</taxon>
        <taxon>Synaphobranchidae</taxon>
        <taxon>Synaphobranchus</taxon>
    </lineage>
</organism>
<proteinExistence type="predicted"/>
<accession>A0A9Q1FWH3</accession>
<dbReference type="AlphaFoldDB" id="A0A9Q1FWH3"/>
<comment type="caution">
    <text evidence="2">The sequence shown here is derived from an EMBL/GenBank/DDBJ whole genome shotgun (WGS) entry which is preliminary data.</text>
</comment>
<gene>
    <name evidence="2" type="ORF">SKAU_G00085460</name>
</gene>
<sequence>MNSTVRPSVPAVHGASKPHSSRGNASRGVARHDLNPGGARRDGGDGTIHIGRNSGFPPIAGNTLLPLEFITQCSSLDDNVKLTSTQQATVNLMKNNLSAPDQLENNCPYTPHPRSAAEPPSELAARCTCARSENSGGKNGFKLHPPKSLDNGHRKRGQQDQADSEHFSTPKSSFYQNLGYLLNY</sequence>
<dbReference type="Proteomes" id="UP001152622">
    <property type="component" value="Chromosome 3"/>
</dbReference>
<dbReference type="EMBL" id="JAINUF010000003">
    <property type="protein sequence ID" value="KAJ8368518.1"/>
    <property type="molecule type" value="Genomic_DNA"/>
</dbReference>
<evidence type="ECO:0000256" key="1">
    <source>
        <dbReference type="SAM" id="MobiDB-lite"/>
    </source>
</evidence>
<evidence type="ECO:0000313" key="2">
    <source>
        <dbReference type="EMBL" id="KAJ8368518.1"/>
    </source>
</evidence>
<feature type="region of interest" description="Disordered" evidence="1">
    <location>
        <begin position="1"/>
        <end position="53"/>
    </location>
</feature>
<protein>
    <submittedName>
        <fullName evidence="2">Uncharacterized protein</fullName>
    </submittedName>
</protein>
<feature type="region of interest" description="Disordered" evidence="1">
    <location>
        <begin position="133"/>
        <end position="170"/>
    </location>
</feature>
<reference evidence="2" key="1">
    <citation type="journal article" date="2023" name="Science">
        <title>Genome structures resolve the early diversification of teleost fishes.</title>
        <authorList>
            <person name="Parey E."/>
            <person name="Louis A."/>
            <person name="Montfort J."/>
            <person name="Bouchez O."/>
            <person name="Roques C."/>
            <person name="Iampietro C."/>
            <person name="Lluch J."/>
            <person name="Castinel A."/>
            <person name="Donnadieu C."/>
            <person name="Desvignes T."/>
            <person name="Floi Bucao C."/>
            <person name="Jouanno E."/>
            <person name="Wen M."/>
            <person name="Mejri S."/>
            <person name="Dirks R."/>
            <person name="Jansen H."/>
            <person name="Henkel C."/>
            <person name="Chen W.J."/>
            <person name="Zahm M."/>
            <person name="Cabau C."/>
            <person name="Klopp C."/>
            <person name="Thompson A.W."/>
            <person name="Robinson-Rechavi M."/>
            <person name="Braasch I."/>
            <person name="Lecointre G."/>
            <person name="Bobe J."/>
            <person name="Postlethwait J.H."/>
            <person name="Berthelot C."/>
            <person name="Roest Crollius H."/>
            <person name="Guiguen Y."/>
        </authorList>
    </citation>
    <scope>NUCLEOTIDE SEQUENCE</scope>
    <source>
        <strain evidence="2">WJC10195</strain>
    </source>
</reference>
<feature type="compositionally biased region" description="Basic and acidic residues" evidence="1">
    <location>
        <begin position="30"/>
        <end position="44"/>
    </location>
</feature>
<keyword evidence="3" id="KW-1185">Reference proteome</keyword>
<evidence type="ECO:0000313" key="3">
    <source>
        <dbReference type="Proteomes" id="UP001152622"/>
    </source>
</evidence>